<keyword evidence="1" id="KW-1133">Transmembrane helix</keyword>
<evidence type="ECO:0000313" key="3">
    <source>
        <dbReference type="Proteomes" id="UP000305517"/>
    </source>
</evidence>
<dbReference type="OrthoDB" id="887114at2"/>
<feature type="transmembrane region" description="Helical" evidence="1">
    <location>
        <begin position="31"/>
        <end position="54"/>
    </location>
</feature>
<gene>
    <name evidence="2" type="ORF">FDY95_25680</name>
</gene>
<reference evidence="2 3" key="1">
    <citation type="submission" date="2019-05" db="EMBL/GenBank/DDBJ databases">
        <title>Hymenobacter edaphi sp. nov., isolated from abandoned arsenic-contaminated farmland soil.</title>
        <authorList>
            <person name="Nie L."/>
        </authorList>
    </citation>
    <scope>NUCLEOTIDE SEQUENCE [LARGE SCALE GENOMIC DNA]</scope>
    <source>
        <strain evidence="2 3">1-3-3-8</strain>
    </source>
</reference>
<name>A0A5R8WHK0_9BACT</name>
<comment type="caution">
    <text evidence="2">The sequence shown here is derived from an EMBL/GenBank/DDBJ whole genome shotgun (WGS) entry which is preliminary data.</text>
</comment>
<organism evidence="2 3">
    <name type="scientific">Hymenobacter jeollabukensis</name>
    <dbReference type="NCBI Taxonomy" id="2025313"/>
    <lineage>
        <taxon>Bacteria</taxon>
        <taxon>Pseudomonadati</taxon>
        <taxon>Bacteroidota</taxon>
        <taxon>Cytophagia</taxon>
        <taxon>Cytophagales</taxon>
        <taxon>Hymenobacteraceae</taxon>
        <taxon>Hymenobacter</taxon>
    </lineage>
</organism>
<dbReference type="Proteomes" id="UP000305517">
    <property type="component" value="Unassembled WGS sequence"/>
</dbReference>
<keyword evidence="3" id="KW-1185">Reference proteome</keyword>
<proteinExistence type="predicted"/>
<dbReference type="AlphaFoldDB" id="A0A5R8WHK0"/>
<dbReference type="RefSeq" id="WP_138082572.1">
    <property type="nucleotide sequence ID" value="NZ_VAJM01000022.1"/>
</dbReference>
<keyword evidence="1" id="KW-0812">Transmembrane</keyword>
<dbReference type="EMBL" id="VAJM01000022">
    <property type="protein sequence ID" value="TLM87390.1"/>
    <property type="molecule type" value="Genomic_DNA"/>
</dbReference>
<evidence type="ECO:0000256" key="1">
    <source>
        <dbReference type="SAM" id="Phobius"/>
    </source>
</evidence>
<keyword evidence="1" id="KW-0472">Membrane</keyword>
<accession>A0A5R8WHK0</accession>
<evidence type="ECO:0000313" key="2">
    <source>
        <dbReference type="EMBL" id="TLM87390.1"/>
    </source>
</evidence>
<protein>
    <submittedName>
        <fullName evidence="2">Uncharacterized protein</fullName>
    </submittedName>
</protein>
<sequence length="84" mass="9697">MLFDLMVGALCALLWLPLVTGYCAYSYERSFWLWFALGLTLPGLSFLVLLGLLWREQRSPGYRLLQDARRILAEAEAHEVEPHE</sequence>